<keyword evidence="4" id="KW-1185">Reference proteome</keyword>
<keyword evidence="2" id="KW-0677">Repeat</keyword>
<dbReference type="Proteomes" id="UP001458880">
    <property type="component" value="Unassembled WGS sequence"/>
</dbReference>
<proteinExistence type="predicted"/>
<dbReference type="Gene3D" id="3.80.10.10">
    <property type="entry name" value="Ribonuclease Inhibitor"/>
    <property type="match status" value="1"/>
</dbReference>
<evidence type="ECO:0000313" key="3">
    <source>
        <dbReference type="EMBL" id="KAK9730219.1"/>
    </source>
</evidence>
<dbReference type="GO" id="GO:0005737">
    <property type="term" value="C:cytoplasm"/>
    <property type="evidence" value="ECO:0007669"/>
    <property type="project" value="TreeGrafter"/>
</dbReference>
<sequence>MALTCVNDPEVIEVLKSKIHLLARPGIFDQLRCIDLSDNDIYDLLTVVQSLSSLQQLSSLQLEGNPCSVCESYKDVIFKFLPNLLYLDNTEPMEQDKITSYLNSYQISYTWITQSQWSKIKL</sequence>
<dbReference type="PANTHER" id="PTHR15454">
    <property type="entry name" value="NISCHARIN RELATED"/>
    <property type="match status" value="1"/>
</dbReference>
<evidence type="ECO:0000256" key="1">
    <source>
        <dbReference type="ARBA" id="ARBA00022614"/>
    </source>
</evidence>
<evidence type="ECO:0000256" key="2">
    <source>
        <dbReference type="ARBA" id="ARBA00022737"/>
    </source>
</evidence>
<reference evidence="3 4" key="1">
    <citation type="journal article" date="2024" name="BMC Genomics">
        <title>De novo assembly and annotation of Popillia japonica's genome with initial clues to its potential as an invasive pest.</title>
        <authorList>
            <person name="Cucini C."/>
            <person name="Boschi S."/>
            <person name="Funari R."/>
            <person name="Cardaioli E."/>
            <person name="Iannotti N."/>
            <person name="Marturano G."/>
            <person name="Paoli F."/>
            <person name="Bruttini M."/>
            <person name="Carapelli A."/>
            <person name="Frati F."/>
            <person name="Nardi F."/>
        </authorList>
    </citation>
    <scope>NUCLEOTIDE SEQUENCE [LARGE SCALE GENOMIC DNA]</scope>
    <source>
        <strain evidence="3">DMR45628</strain>
    </source>
</reference>
<comment type="caution">
    <text evidence="3">The sequence shown here is derived from an EMBL/GenBank/DDBJ whole genome shotgun (WGS) entry which is preliminary data.</text>
</comment>
<gene>
    <name evidence="3" type="ORF">QE152_g15419</name>
</gene>
<organism evidence="3 4">
    <name type="scientific">Popillia japonica</name>
    <name type="common">Japanese beetle</name>
    <dbReference type="NCBI Taxonomy" id="7064"/>
    <lineage>
        <taxon>Eukaryota</taxon>
        <taxon>Metazoa</taxon>
        <taxon>Ecdysozoa</taxon>
        <taxon>Arthropoda</taxon>
        <taxon>Hexapoda</taxon>
        <taxon>Insecta</taxon>
        <taxon>Pterygota</taxon>
        <taxon>Neoptera</taxon>
        <taxon>Endopterygota</taxon>
        <taxon>Coleoptera</taxon>
        <taxon>Polyphaga</taxon>
        <taxon>Scarabaeiformia</taxon>
        <taxon>Scarabaeidae</taxon>
        <taxon>Rutelinae</taxon>
        <taxon>Popillia</taxon>
    </lineage>
</organism>
<dbReference type="AlphaFoldDB" id="A0AAW1L7Y9"/>
<dbReference type="InterPro" id="IPR032675">
    <property type="entry name" value="LRR_dom_sf"/>
</dbReference>
<keyword evidence="1" id="KW-0433">Leucine-rich repeat</keyword>
<dbReference type="SUPFAM" id="SSF52058">
    <property type="entry name" value="L domain-like"/>
    <property type="match status" value="1"/>
</dbReference>
<dbReference type="EMBL" id="JASPKY010000151">
    <property type="protein sequence ID" value="KAK9730219.1"/>
    <property type="molecule type" value="Genomic_DNA"/>
</dbReference>
<accession>A0AAW1L7Y9</accession>
<evidence type="ECO:0000313" key="4">
    <source>
        <dbReference type="Proteomes" id="UP001458880"/>
    </source>
</evidence>
<protein>
    <submittedName>
        <fullName evidence="3">Uncharacterized protein</fullName>
    </submittedName>
</protein>
<name>A0AAW1L7Y9_POPJA</name>